<organism evidence="2">
    <name type="scientific">viral metagenome</name>
    <dbReference type="NCBI Taxonomy" id="1070528"/>
    <lineage>
        <taxon>unclassified sequences</taxon>
        <taxon>metagenomes</taxon>
        <taxon>organismal metagenomes</taxon>
    </lineage>
</organism>
<feature type="transmembrane region" description="Helical" evidence="1">
    <location>
        <begin position="7"/>
        <end position="27"/>
    </location>
</feature>
<proteinExistence type="predicted"/>
<dbReference type="AlphaFoldDB" id="A0A6C0D7H9"/>
<keyword evidence="1" id="KW-0472">Membrane</keyword>
<reference evidence="2" key="1">
    <citation type="journal article" date="2020" name="Nature">
        <title>Giant virus diversity and host interactions through global metagenomics.</title>
        <authorList>
            <person name="Schulz F."/>
            <person name="Roux S."/>
            <person name="Paez-Espino D."/>
            <person name="Jungbluth S."/>
            <person name="Walsh D.A."/>
            <person name="Denef V.J."/>
            <person name="McMahon K.D."/>
            <person name="Konstantinidis K.T."/>
            <person name="Eloe-Fadrosh E.A."/>
            <person name="Kyrpides N.C."/>
            <person name="Woyke T."/>
        </authorList>
    </citation>
    <scope>NUCLEOTIDE SEQUENCE</scope>
    <source>
        <strain evidence="2">GVMAG-M-3300023174-130</strain>
    </source>
</reference>
<evidence type="ECO:0000313" key="2">
    <source>
        <dbReference type="EMBL" id="QHT12728.1"/>
    </source>
</evidence>
<name>A0A6C0D7H9_9ZZZZ</name>
<evidence type="ECO:0000256" key="1">
    <source>
        <dbReference type="SAM" id="Phobius"/>
    </source>
</evidence>
<keyword evidence="1" id="KW-1133">Transmembrane helix</keyword>
<keyword evidence="1" id="KW-0812">Transmembrane</keyword>
<feature type="transmembrane region" description="Helical" evidence="1">
    <location>
        <begin position="33"/>
        <end position="52"/>
    </location>
</feature>
<protein>
    <submittedName>
        <fullName evidence="2">Uncharacterized protein</fullName>
    </submittedName>
</protein>
<dbReference type="EMBL" id="MN739550">
    <property type="protein sequence ID" value="QHT12728.1"/>
    <property type="molecule type" value="Genomic_DNA"/>
</dbReference>
<accession>A0A6C0D7H9</accession>
<sequence length="55" mass="6539">MNKITLLGLSVIFFYALIQILQFYGIGPEVYSMYMYFYIFIIISIFVLPNDYPKL</sequence>